<dbReference type="InterPro" id="IPR020846">
    <property type="entry name" value="MFS_dom"/>
</dbReference>
<keyword evidence="4 7" id="KW-1133">Transmembrane helix</keyword>
<dbReference type="Gene3D" id="1.20.1250.20">
    <property type="entry name" value="MFS general substrate transporter like domains"/>
    <property type="match status" value="1"/>
</dbReference>
<dbReference type="PANTHER" id="PTHR23501:SF109">
    <property type="entry name" value="MAJOR FACILITATOR SUPERFAMILY (MFS) PROFILE DOMAIN-CONTAINING PROTEIN-RELATED"/>
    <property type="match status" value="1"/>
</dbReference>
<dbReference type="SUPFAM" id="SSF103473">
    <property type="entry name" value="MFS general substrate transporter"/>
    <property type="match status" value="1"/>
</dbReference>
<dbReference type="Proteomes" id="UP000799441">
    <property type="component" value="Unassembled WGS sequence"/>
</dbReference>
<organism evidence="9 10">
    <name type="scientific">Polychaeton citri CBS 116435</name>
    <dbReference type="NCBI Taxonomy" id="1314669"/>
    <lineage>
        <taxon>Eukaryota</taxon>
        <taxon>Fungi</taxon>
        <taxon>Dikarya</taxon>
        <taxon>Ascomycota</taxon>
        <taxon>Pezizomycotina</taxon>
        <taxon>Dothideomycetes</taxon>
        <taxon>Dothideomycetidae</taxon>
        <taxon>Capnodiales</taxon>
        <taxon>Capnodiaceae</taxon>
        <taxon>Polychaeton</taxon>
    </lineage>
</organism>
<dbReference type="OrthoDB" id="4161376at2759"/>
<feature type="transmembrane region" description="Helical" evidence="7">
    <location>
        <begin position="64"/>
        <end position="81"/>
    </location>
</feature>
<name>A0A9P4UR45_9PEZI</name>
<dbReference type="PANTHER" id="PTHR23501">
    <property type="entry name" value="MAJOR FACILITATOR SUPERFAMILY"/>
    <property type="match status" value="1"/>
</dbReference>
<feature type="compositionally biased region" description="Basic and acidic residues" evidence="6">
    <location>
        <begin position="20"/>
        <end position="54"/>
    </location>
</feature>
<sequence>MAELRASSEASNSSPTGEKAGMEHVEQVHTNERVDNPNYYEKDGLRTEGDGQDHSPQKISLRTFMALVAQAFLWTGSQIPVYLFGGIPPLIYRDIGGADRWIWFILANLLSLAAVCPFVGSISDLVGRRWVAIGGASLIVLGMIVCSTAHTMNTFICGMVFAGAGAGVNELTALAVTSELAPTRSRGKYVAALIFTIIPFCPSVLWGQLIATSSPSGWRWIGLFCGLWAFIGLVMTVIFYHPPPRINSQGLSRKEVLSRIDYLGGILSIAGMLLFMMGLQWGGYQYPWSSAHVLVPLILGVVLIIAFIAWEGYGAKHPMFPKRLRQDPNILALTLVITFISGANFFAILMFWPTQAFNVYGHDPVGVGLRGLPIGFAILAGACIVLVLLSVLKGHNKELLIGSSILMTAGVGSLAVADVNNLGTLWGLLVLAGLGIGGIVVPASIISTIICPDDLIATIAALTLAIRVIGGSIGYCVYYNVFISKFVPAAKKYIGGYMFAKLGIYQVEIITQAIELTGASLTEELAELPGVKGVPGAYEGLVLAGQMAFAESYKYVYYVSIAFGAISIIASIFLGDIKKYMDNHRAVAY</sequence>
<evidence type="ECO:0000313" key="10">
    <source>
        <dbReference type="Proteomes" id="UP000799441"/>
    </source>
</evidence>
<keyword evidence="3 7" id="KW-0812">Transmembrane</keyword>
<comment type="subcellular location">
    <subcellularLocation>
        <location evidence="1">Membrane</location>
        <topology evidence="1">Multi-pass membrane protein</topology>
    </subcellularLocation>
</comment>
<dbReference type="InterPro" id="IPR010573">
    <property type="entry name" value="MFS_Str1/Tri12-like"/>
</dbReference>
<evidence type="ECO:0000256" key="1">
    <source>
        <dbReference type="ARBA" id="ARBA00004141"/>
    </source>
</evidence>
<dbReference type="FunFam" id="1.20.1250.20:FF:000784">
    <property type="entry name" value="MFS drug efflux pump"/>
    <property type="match status" value="1"/>
</dbReference>
<dbReference type="AlphaFoldDB" id="A0A9P4UR45"/>
<feature type="transmembrane region" description="Helical" evidence="7">
    <location>
        <begin position="217"/>
        <end position="240"/>
    </location>
</feature>
<feature type="transmembrane region" description="Helical" evidence="7">
    <location>
        <begin position="455"/>
        <end position="481"/>
    </location>
</feature>
<keyword evidence="2" id="KW-0813">Transport</keyword>
<evidence type="ECO:0000256" key="5">
    <source>
        <dbReference type="ARBA" id="ARBA00023136"/>
    </source>
</evidence>
<dbReference type="Pfam" id="PF06609">
    <property type="entry name" value="TRI12"/>
    <property type="match status" value="1"/>
</dbReference>
<feature type="transmembrane region" description="Helical" evidence="7">
    <location>
        <begin position="260"/>
        <end position="279"/>
    </location>
</feature>
<dbReference type="GO" id="GO:0022857">
    <property type="term" value="F:transmembrane transporter activity"/>
    <property type="evidence" value="ECO:0007669"/>
    <property type="project" value="InterPro"/>
</dbReference>
<feature type="region of interest" description="Disordered" evidence="6">
    <location>
        <begin position="1"/>
        <end position="54"/>
    </location>
</feature>
<feature type="transmembrane region" description="Helical" evidence="7">
    <location>
        <begin position="330"/>
        <end position="352"/>
    </location>
</feature>
<feature type="transmembrane region" description="Helical" evidence="7">
    <location>
        <begin position="372"/>
        <end position="392"/>
    </location>
</feature>
<evidence type="ECO:0000256" key="6">
    <source>
        <dbReference type="SAM" id="MobiDB-lite"/>
    </source>
</evidence>
<feature type="transmembrane region" description="Helical" evidence="7">
    <location>
        <begin position="291"/>
        <end position="310"/>
    </location>
</feature>
<reference evidence="9" key="1">
    <citation type="journal article" date="2020" name="Stud. Mycol.">
        <title>101 Dothideomycetes genomes: a test case for predicting lifestyles and emergence of pathogens.</title>
        <authorList>
            <person name="Haridas S."/>
            <person name="Albert R."/>
            <person name="Binder M."/>
            <person name="Bloem J."/>
            <person name="Labutti K."/>
            <person name="Salamov A."/>
            <person name="Andreopoulos B."/>
            <person name="Baker S."/>
            <person name="Barry K."/>
            <person name="Bills G."/>
            <person name="Bluhm B."/>
            <person name="Cannon C."/>
            <person name="Castanera R."/>
            <person name="Culley D."/>
            <person name="Daum C."/>
            <person name="Ezra D."/>
            <person name="Gonzalez J."/>
            <person name="Henrissat B."/>
            <person name="Kuo A."/>
            <person name="Liang C."/>
            <person name="Lipzen A."/>
            <person name="Lutzoni F."/>
            <person name="Magnuson J."/>
            <person name="Mondo S."/>
            <person name="Nolan M."/>
            <person name="Ohm R."/>
            <person name="Pangilinan J."/>
            <person name="Park H.-J."/>
            <person name="Ramirez L."/>
            <person name="Alfaro M."/>
            <person name="Sun H."/>
            <person name="Tritt A."/>
            <person name="Yoshinaga Y."/>
            <person name="Zwiers L.-H."/>
            <person name="Turgeon B."/>
            <person name="Goodwin S."/>
            <person name="Spatafora J."/>
            <person name="Crous P."/>
            <person name="Grigoriev I."/>
        </authorList>
    </citation>
    <scope>NUCLEOTIDE SEQUENCE</scope>
    <source>
        <strain evidence="9">CBS 116435</strain>
    </source>
</reference>
<protein>
    <submittedName>
        <fullName evidence="9">MFS general substrate transporter</fullName>
    </submittedName>
</protein>
<proteinExistence type="predicted"/>
<evidence type="ECO:0000256" key="4">
    <source>
        <dbReference type="ARBA" id="ARBA00022989"/>
    </source>
</evidence>
<evidence type="ECO:0000259" key="8">
    <source>
        <dbReference type="PROSITE" id="PS50850"/>
    </source>
</evidence>
<feature type="transmembrane region" description="Helical" evidence="7">
    <location>
        <begin position="423"/>
        <end position="443"/>
    </location>
</feature>
<dbReference type="InterPro" id="IPR036259">
    <property type="entry name" value="MFS_trans_sf"/>
</dbReference>
<accession>A0A9P4UR45</accession>
<feature type="transmembrane region" description="Helical" evidence="7">
    <location>
        <begin position="101"/>
        <end position="119"/>
    </location>
</feature>
<evidence type="ECO:0000256" key="3">
    <source>
        <dbReference type="ARBA" id="ARBA00022692"/>
    </source>
</evidence>
<keyword evidence="10" id="KW-1185">Reference proteome</keyword>
<dbReference type="EMBL" id="MU003784">
    <property type="protein sequence ID" value="KAF2722191.1"/>
    <property type="molecule type" value="Genomic_DNA"/>
</dbReference>
<comment type="caution">
    <text evidence="9">The sequence shown here is derived from an EMBL/GenBank/DDBJ whole genome shotgun (WGS) entry which is preliminary data.</text>
</comment>
<dbReference type="PROSITE" id="PS50850">
    <property type="entry name" value="MFS"/>
    <property type="match status" value="1"/>
</dbReference>
<feature type="transmembrane region" description="Helical" evidence="7">
    <location>
        <begin position="555"/>
        <end position="575"/>
    </location>
</feature>
<feature type="transmembrane region" description="Helical" evidence="7">
    <location>
        <begin position="131"/>
        <end position="152"/>
    </location>
</feature>
<keyword evidence="5 7" id="KW-0472">Membrane</keyword>
<evidence type="ECO:0000313" key="9">
    <source>
        <dbReference type="EMBL" id="KAF2722191.1"/>
    </source>
</evidence>
<evidence type="ECO:0000256" key="2">
    <source>
        <dbReference type="ARBA" id="ARBA00022448"/>
    </source>
</evidence>
<dbReference type="GO" id="GO:0005886">
    <property type="term" value="C:plasma membrane"/>
    <property type="evidence" value="ECO:0007669"/>
    <property type="project" value="TreeGrafter"/>
</dbReference>
<evidence type="ECO:0000256" key="7">
    <source>
        <dbReference type="SAM" id="Phobius"/>
    </source>
</evidence>
<feature type="domain" description="Major facilitator superfamily (MFS) profile" evidence="8">
    <location>
        <begin position="64"/>
        <end position="579"/>
    </location>
</feature>
<feature type="transmembrane region" description="Helical" evidence="7">
    <location>
        <begin position="189"/>
        <end position="211"/>
    </location>
</feature>
<gene>
    <name evidence="9" type="ORF">K431DRAFT_302799</name>
</gene>
<feature type="transmembrane region" description="Helical" evidence="7">
    <location>
        <begin position="158"/>
        <end position="177"/>
    </location>
</feature>